<evidence type="ECO:0000313" key="4">
    <source>
        <dbReference type="EMBL" id="SFP96106.1"/>
    </source>
</evidence>
<evidence type="ECO:0000256" key="2">
    <source>
        <dbReference type="ARBA" id="ARBA00023027"/>
    </source>
</evidence>
<dbReference type="InterPro" id="IPR006140">
    <property type="entry name" value="D-isomer_DH_NAD-bd"/>
</dbReference>
<keyword evidence="2" id="KW-0520">NAD</keyword>
<dbReference type="Proteomes" id="UP000182692">
    <property type="component" value="Unassembled WGS sequence"/>
</dbReference>
<evidence type="ECO:0000256" key="1">
    <source>
        <dbReference type="ARBA" id="ARBA00023002"/>
    </source>
</evidence>
<organism evidence="4 5">
    <name type="scientific">Enterovibrio norvegicus DSM 15893</name>
    <dbReference type="NCBI Taxonomy" id="1121869"/>
    <lineage>
        <taxon>Bacteria</taxon>
        <taxon>Pseudomonadati</taxon>
        <taxon>Pseudomonadota</taxon>
        <taxon>Gammaproteobacteria</taxon>
        <taxon>Vibrionales</taxon>
        <taxon>Vibrionaceae</taxon>
        <taxon>Enterovibrio</taxon>
    </lineage>
</organism>
<dbReference type="Gene3D" id="3.40.50.720">
    <property type="entry name" value="NAD(P)-binding Rossmann-like Domain"/>
    <property type="match status" value="2"/>
</dbReference>
<keyword evidence="1" id="KW-0560">Oxidoreductase</keyword>
<protein>
    <submittedName>
        <fullName evidence="4">Phosphoglycerate dehydrogenase</fullName>
    </submittedName>
</protein>
<accession>A0A1I5UND2</accession>
<proteinExistence type="predicted"/>
<dbReference type="FunFam" id="3.40.50.720:FF:000363">
    <property type="entry name" value="D-isomer specific 2-hydroxyacid dehydrogenase"/>
    <property type="match status" value="1"/>
</dbReference>
<dbReference type="PANTHER" id="PTHR43333">
    <property type="entry name" value="2-HACID_DH_C DOMAIN-CONTAINING PROTEIN"/>
    <property type="match status" value="1"/>
</dbReference>
<dbReference type="PANTHER" id="PTHR43333:SF1">
    <property type="entry name" value="D-ISOMER SPECIFIC 2-HYDROXYACID DEHYDROGENASE NAD-BINDING DOMAIN-CONTAINING PROTEIN"/>
    <property type="match status" value="1"/>
</dbReference>
<dbReference type="OrthoDB" id="9787219at2"/>
<dbReference type="EMBL" id="FOWR01000032">
    <property type="protein sequence ID" value="SFP96106.1"/>
    <property type="molecule type" value="Genomic_DNA"/>
</dbReference>
<dbReference type="Pfam" id="PF02826">
    <property type="entry name" value="2-Hacid_dh_C"/>
    <property type="match status" value="1"/>
</dbReference>
<dbReference type="STRING" id="1121869.SAMN03084138_03655"/>
<dbReference type="RefSeq" id="WP_074928068.1">
    <property type="nucleotide sequence ID" value="NZ_FOWR01000032.1"/>
</dbReference>
<dbReference type="AlphaFoldDB" id="A0A1I5UND2"/>
<dbReference type="InterPro" id="IPR036291">
    <property type="entry name" value="NAD(P)-bd_dom_sf"/>
</dbReference>
<dbReference type="SUPFAM" id="SSF51735">
    <property type="entry name" value="NAD(P)-binding Rossmann-fold domains"/>
    <property type="match status" value="1"/>
</dbReference>
<feature type="domain" description="D-isomer specific 2-hydroxyacid dehydrogenase NAD-binding" evidence="3">
    <location>
        <begin position="96"/>
        <end position="267"/>
    </location>
</feature>
<dbReference type="CDD" id="cd05300">
    <property type="entry name" value="2-Hacid_dh_1"/>
    <property type="match status" value="1"/>
</dbReference>
<sequence>MLNRLYLCSENHDQYADLLAKANLPNVILTTHIEEANLVLADPPAFAHQLEHAHQLAWLQSTFAGCDALLANPKRDYQLTNVRGIFGPLMSEYVFGQLLSVTRHLRQYQAQQVERLWSPISYSSLQGMHMVVLGTGSIGAHVAATAKHFGMTVTGVSRSGTPTAPFDDVVSNADLRTALSSADVIVSTLPSTPQTKHLLNADSLSHCHQALLFNVGRGPVLEEQGLLTAIEKQHIRHAFLDVFVTEPLGSEHPFWTHPAISVTPHISAISVPEQVMIIFKENYLRWVKGQPLQHTVDFESGY</sequence>
<reference evidence="4 5" key="1">
    <citation type="submission" date="2016-10" db="EMBL/GenBank/DDBJ databases">
        <authorList>
            <person name="de Groot N.N."/>
        </authorList>
    </citation>
    <scope>NUCLEOTIDE SEQUENCE [LARGE SCALE GENOMIC DNA]</scope>
    <source>
        <strain evidence="4 5">DSM 15893</strain>
    </source>
</reference>
<evidence type="ECO:0000259" key="3">
    <source>
        <dbReference type="Pfam" id="PF02826"/>
    </source>
</evidence>
<name>A0A1I5UND2_9GAMM</name>
<gene>
    <name evidence="4" type="ORF">SAMN03084138_03655</name>
</gene>
<evidence type="ECO:0000313" key="5">
    <source>
        <dbReference type="Proteomes" id="UP000182692"/>
    </source>
</evidence>
<dbReference type="GO" id="GO:0051287">
    <property type="term" value="F:NAD binding"/>
    <property type="evidence" value="ECO:0007669"/>
    <property type="project" value="InterPro"/>
</dbReference>
<dbReference type="GO" id="GO:0016491">
    <property type="term" value="F:oxidoreductase activity"/>
    <property type="evidence" value="ECO:0007669"/>
    <property type="project" value="UniProtKB-KW"/>
</dbReference>
<dbReference type="GeneID" id="35874094"/>